<dbReference type="InterPro" id="IPR000425">
    <property type="entry name" value="MIP"/>
</dbReference>
<keyword evidence="4 7" id="KW-0812">Transmembrane</keyword>
<dbReference type="GO" id="GO:0015254">
    <property type="term" value="F:glycerol channel activity"/>
    <property type="evidence" value="ECO:0007669"/>
    <property type="project" value="TreeGrafter"/>
</dbReference>
<dbReference type="InterPro" id="IPR023271">
    <property type="entry name" value="Aquaporin-like"/>
</dbReference>
<dbReference type="InterPro" id="IPR050363">
    <property type="entry name" value="MIP/Aquaporin"/>
</dbReference>
<dbReference type="SUPFAM" id="SSF81338">
    <property type="entry name" value="Aquaporin-like"/>
    <property type="match status" value="1"/>
</dbReference>
<feature type="transmembrane region" description="Helical" evidence="8">
    <location>
        <begin position="6"/>
        <end position="32"/>
    </location>
</feature>
<dbReference type="EMBL" id="VLNT01000010">
    <property type="protein sequence ID" value="TSD62209.1"/>
    <property type="molecule type" value="Genomic_DNA"/>
</dbReference>
<protein>
    <submittedName>
        <fullName evidence="9">Aquaporin family protein</fullName>
    </submittedName>
</protein>
<dbReference type="PRINTS" id="PR00783">
    <property type="entry name" value="MINTRINSICP"/>
</dbReference>
<dbReference type="PANTHER" id="PTHR43829:SF9">
    <property type="entry name" value="AQUAPORIN-9"/>
    <property type="match status" value="1"/>
</dbReference>
<evidence type="ECO:0000256" key="6">
    <source>
        <dbReference type="ARBA" id="ARBA00023136"/>
    </source>
</evidence>
<organism evidence="9 10">
    <name type="scientific">Aeromicrobium piscarium</name>
    <dbReference type="NCBI Taxonomy" id="2590901"/>
    <lineage>
        <taxon>Bacteria</taxon>
        <taxon>Bacillati</taxon>
        <taxon>Actinomycetota</taxon>
        <taxon>Actinomycetes</taxon>
        <taxon>Propionibacteriales</taxon>
        <taxon>Nocardioidaceae</taxon>
        <taxon>Aeromicrobium</taxon>
    </lineage>
</organism>
<feature type="transmembrane region" description="Helical" evidence="8">
    <location>
        <begin position="168"/>
        <end position="191"/>
    </location>
</feature>
<proteinExistence type="inferred from homology"/>
<name>A0A554S794_9ACTN</name>
<dbReference type="PANTHER" id="PTHR43829">
    <property type="entry name" value="AQUAPORIN OR AQUAGLYCEROPORIN RELATED"/>
    <property type="match status" value="1"/>
</dbReference>
<dbReference type="GO" id="GO:0005886">
    <property type="term" value="C:plasma membrane"/>
    <property type="evidence" value="ECO:0007669"/>
    <property type="project" value="TreeGrafter"/>
</dbReference>
<evidence type="ECO:0000256" key="4">
    <source>
        <dbReference type="ARBA" id="ARBA00022692"/>
    </source>
</evidence>
<evidence type="ECO:0000256" key="3">
    <source>
        <dbReference type="ARBA" id="ARBA00022448"/>
    </source>
</evidence>
<evidence type="ECO:0000256" key="7">
    <source>
        <dbReference type="RuleBase" id="RU000477"/>
    </source>
</evidence>
<feature type="transmembrane region" description="Helical" evidence="8">
    <location>
        <begin position="137"/>
        <end position="156"/>
    </location>
</feature>
<comment type="caution">
    <text evidence="9">The sequence shown here is derived from an EMBL/GenBank/DDBJ whole genome shotgun (WGS) entry which is preliminary data.</text>
</comment>
<comment type="similarity">
    <text evidence="2 7">Belongs to the MIP/aquaporin (TC 1.A.8) family.</text>
</comment>
<dbReference type="Proteomes" id="UP000316988">
    <property type="component" value="Unassembled WGS sequence"/>
</dbReference>
<dbReference type="Gene3D" id="1.20.1080.10">
    <property type="entry name" value="Glycerol uptake facilitator protein"/>
    <property type="match status" value="1"/>
</dbReference>
<evidence type="ECO:0000313" key="9">
    <source>
        <dbReference type="EMBL" id="TSD62209.1"/>
    </source>
</evidence>
<dbReference type="Pfam" id="PF00230">
    <property type="entry name" value="MIP"/>
    <property type="match status" value="1"/>
</dbReference>
<keyword evidence="6 8" id="KW-0472">Membrane</keyword>
<dbReference type="RefSeq" id="WP_143913924.1">
    <property type="nucleotide sequence ID" value="NZ_VLNT01000010.1"/>
</dbReference>
<gene>
    <name evidence="9" type="ORF">FNM00_12725</name>
</gene>
<accession>A0A554S794</accession>
<feature type="transmembrane region" description="Helical" evidence="8">
    <location>
        <begin position="223"/>
        <end position="247"/>
    </location>
</feature>
<evidence type="ECO:0000256" key="8">
    <source>
        <dbReference type="SAM" id="Phobius"/>
    </source>
</evidence>
<evidence type="ECO:0000256" key="1">
    <source>
        <dbReference type="ARBA" id="ARBA00004141"/>
    </source>
</evidence>
<sequence>MDDPSLGTIFLAEAVGTGILVLLGGGVVATALLAKSKGLDGGWLMINFGWGLGVFAGVSVAYASGAHLNPAVSVGLLVTGEIDVVQFAVYVAAQLIGAFLGACLVFLAYKQHFDAEEDTTKKFSVFSTAPEIRSYRWNVVTETIATFVLVFVVIAFSRVGDTGSDAPAGLAALGAMPVALLVVGIGASLGGPTGYAINPARDLGPRIAHAVLPIKGKGTSDWAYAWVPILGPLFGGLLAGLASYPLLPLLS</sequence>
<keyword evidence="3 7" id="KW-0813">Transport</keyword>
<evidence type="ECO:0000256" key="2">
    <source>
        <dbReference type="ARBA" id="ARBA00006175"/>
    </source>
</evidence>
<evidence type="ECO:0000256" key="5">
    <source>
        <dbReference type="ARBA" id="ARBA00022989"/>
    </source>
</evidence>
<dbReference type="InterPro" id="IPR022357">
    <property type="entry name" value="MIP_CS"/>
</dbReference>
<feature type="transmembrane region" description="Helical" evidence="8">
    <location>
        <begin position="44"/>
        <end position="64"/>
    </location>
</feature>
<evidence type="ECO:0000313" key="10">
    <source>
        <dbReference type="Proteomes" id="UP000316988"/>
    </source>
</evidence>
<keyword evidence="10" id="KW-1185">Reference proteome</keyword>
<keyword evidence="5 8" id="KW-1133">Transmembrane helix</keyword>
<comment type="subcellular location">
    <subcellularLocation>
        <location evidence="1">Membrane</location>
        <topology evidence="1">Multi-pass membrane protein</topology>
    </subcellularLocation>
</comment>
<feature type="transmembrane region" description="Helical" evidence="8">
    <location>
        <begin position="84"/>
        <end position="109"/>
    </location>
</feature>
<reference evidence="9 10" key="1">
    <citation type="submission" date="2019-07" db="EMBL/GenBank/DDBJ databases">
        <authorList>
            <person name="Zhao L.H."/>
        </authorList>
    </citation>
    <scope>NUCLEOTIDE SEQUENCE [LARGE SCALE GENOMIC DNA]</scope>
    <source>
        <strain evidence="9 10">Co35</strain>
    </source>
</reference>
<dbReference type="AlphaFoldDB" id="A0A554S794"/>
<dbReference type="PROSITE" id="PS00221">
    <property type="entry name" value="MIP"/>
    <property type="match status" value="1"/>
</dbReference>
<dbReference type="OrthoDB" id="9807293at2"/>